<dbReference type="Proteomes" id="UP001597221">
    <property type="component" value="Unassembled WGS sequence"/>
</dbReference>
<comment type="subcellular location">
    <subcellularLocation>
        <location evidence="2">Cell membrane</location>
        <topology evidence="2">Multi-pass membrane protein</topology>
    </subcellularLocation>
</comment>
<evidence type="ECO:0000256" key="5">
    <source>
        <dbReference type="ARBA" id="ARBA00022553"/>
    </source>
</evidence>
<dbReference type="EC" id="2.7.13.3" evidence="3"/>
<dbReference type="Gene3D" id="6.10.340.10">
    <property type="match status" value="1"/>
</dbReference>
<feature type="transmembrane region" description="Helical" evidence="14">
    <location>
        <begin position="290"/>
        <end position="310"/>
    </location>
</feature>
<feature type="transmembrane region" description="Helical" evidence="14">
    <location>
        <begin position="247"/>
        <end position="269"/>
    </location>
</feature>
<dbReference type="Gene3D" id="3.30.565.10">
    <property type="entry name" value="Histidine kinase-like ATPase, C-terminal domain"/>
    <property type="match status" value="1"/>
</dbReference>
<dbReference type="InterPro" id="IPR005467">
    <property type="entry name" value="His_kinase_dom"/>
</dbReference>
<keyword evidence="10" id="KW-0067">ATP-binding</keyword>
<dbReference type="PROSITE" id="PS50109">
    <property type="entry name" value="HIS_KIN"/>
    <property type="match status" value="1"/>
</dbReference>
<dbReference type="InterPro" id="IPR036097">
    <property type="entry name" value="HisK_dim/P_sf"/>
</dbReference>
<keyword evidence="4" id="KW-1003">Cell membrane</keyword>
<keyword evidence="9 17" id="KW-0418">Kinase</keyword>
<evidence type="ECO:0000313" key="18">
    <source>
        <dbReference type="Proteomes" id="UP001597221"/>
    </source>
</evidence>
<evidence type="ECO:0000256" key="12">
    <source>
        <dbReference type="ARBA" id="ARBA00023012"/>
    </source>
</evidence>
<dbReference type="SUPFAM" id="SSF47384">
    <property type="entry name" value="Homodimeric domain of signal transducing histidine kinase"/>
    <property type="match status" value="1"/>
</dbReference>
<dbReference type="SUPFAM" id="SSF55874">
    <property type="entry name" value="ATPase domain of HSP90 chaperone/DNA topoisomerase II/histidine kinase"/>
    <property type="match status" value="1"/>
</dbReference>
<organism evidence="17 18">
    <name type="scientific">Oceanobacillus luteolus</name>
    <dbReference type="NCBI Taxonomy" id="1274358"/>
    <lineage>
        <taxon>Bacteria</taxon>
        <taxon>Bacillati</taxon>
        <taxon>Bacillota</taxon>
        <taxon>Bacilli</taxon>
        <taxon>Bacillales</taxon>
        <taxon>Bacillaceae</taxon>
        <taxon>Oceanobacillus</taxon>
    </lineage>
</organism>
<keyword evidence="18" id="KW-1185">Reference proteome</keyword>
<dbReference type="SMART" id="SM00388">
    <property type="entry name" value="HisKA"/>
    <property type="match status" value="1"/>
</dbReference>
<evidence type="ECO:0000256" key="9">
    <source>
        <dbReference type="ARBA" id="ARBA00022777"/>
    </source>
</evidence>
<evidence type="ECO:0000256" key="10">
    <source>
        <dbReference type="ARBA" id="ARBA00022840"/>
    </source>
</evidence>
<accession>A0ABW4HWU1</accession>
<dbReference type="CDD" id="cd00082">
    <property type="entry name" value="HisKA"/>
    <property type="match status" value="1"/>
</dbReference>
<feature type="transmembrane region" description="Helical" evidence="14">
    <location>
        <begin position="12"/>
        <end position="33"/>
    </location>
</feature>
<dbReference type="InterPro" id="IPR004358">
    <property type="entry name" value="Sig_transdc_His_kin-like_C"/>
</dbReference>
<reference evidence="18" key="1">
    <citation type="journal article" date="2019" name="Int. J. Syst. Evol. Microbiol.">
        <title>The Global Catalogue of Microorganisms (GCM) 10K type strain sequencing project: providing services to taxonomists for standard genome sequencing and annotation.</title>
        <authorList>
            <consortium name="The Broad Institute Genomics Platform"/>
            <consortium name="The Broad Institute Genome Sequencing Center for Infectious Disease"/>
            <person name="Wu L."/>
            <person name="Ma J."/>
        </authorList>
    </citation>
    <scope>NUCLEOTIDE SEQUENCE [LARGE SCALE GENOMIC DNA]</scope>
    <source>
        <strain evidence="18">CGMCC 1.12376</strain>
    </source>
</reference>
<protein>
    <recommendedName>
        <fullName evidence="3">histidine kinase</fullName>
        <ecNumber evidence="3">2.7.13.3</ecNumber>
    </recommendedName>
</protein>
<evidence type="ECO:0000256" key="8">
    <source>
        <dbReference type="ARBA" id="ARBA00022741"/>
    </source>
</evidence>
<keyword evidence="8" id="KW-0547">Nucleotide-binding</keyword>
<dbReference type="InterPro" id="IPR036890">
    <property type="entry name" value="HATPase_C_sf"/>
</dbReference>
<keyword evidence="6" id="KW-0808">Transferase</keyword>
<evidence type="ECO:0000256" key="2">
    <source>
        <dbReference type="ARBA" id="ARBA00004651"/>
    </source>
</evidence>
<evidence type="ECO:0000313" key="17">
    <source>
        <dbReference type="EMBL" id="MFD1609289.1"/>
    </source>
</evidence>
<feature type="domain" description="HAMP" evidence="16">
    <location>
        <begin position="411"/>
        <end position="456"/>
    </location>
</feature>
<evidence type="ECO:0000256" key="7">
    <source>
        <dbReference type="ARBA" id="ARBA00022692"/>
    </source>
</evidence>
<feature type="transmembrane region" description="Helical" evidence="14">
    <location>
        <begin position="316"/>
        <end position="336"/>
    </location>
</feature>
<keyword evidence="7 14" id="KW-0812">Transmembrane</keyword>
<dbReference type="PANTHER" id="PTHR45528">
    <property type="entry name" value="SENSOR HISTIDINE KINASE CPXA"/>
    <property type="match status" value="1"/>
</dbReference>
<keyword evidence="11 14" id="KW-1133">Transmembrane helix</keyword>
<dbReference type="Pfam" id="PF02518">
    <property type="entry name" value="HATPase_c"/>
    <property type="match status" value="1"/>
</dbReference>
<dbReference type="PRINTS" id="PR00344">
    <property type="entry name" value="BCTRLSENSOR"/>
</dbReference>
<evidence type="ECO:0000256" key="3">
    <source>
        <dbReference type="ARBA" id="ARBA00012438"/>
    </source>
</evidence>
<evidence type="ECO:0000256" key="13">
    <source>
        <dbReference type="ARBA" id="ARBA00023136"/>
    </source>
</evidence>
<dbReference type="SMART" id="SM00387">
    <property type="entry name" value="HATPase_c"/>
    <property type="match status" value="1"/>
</dbReference>
<gene>
    <name evidence="17" type="ORF">ACFSBH_16860</name>
</gene>
<feature type="transmembrane region" description="Helical" evidence="14">
    <location>
        <begin position="377"/>
        <end position="404"/>
    </location>
</feature>
<dbReference type="EMBL" id="JBHUDE010000153">
    <property type="protein sequence ID" value="MFD1609289.1"/>
    <property type="molecule type" value="Genomic_DNA"/>
</dbReference>
<evidence type="ECO:0000256" key="4">
    <source>
        <dbReference type="ARBA" id="ARBA00022475"/>
    </source>
</evidence>
<dbReference type="GO" id="GO:0016301">
    <property type="term" value="F:kinase activity"/>
    <property type="evidence" value="ECO:0007669"/>
    <property type="project" value="UniProtKB-KW"/>
</dbReference>
<evidence type="ECO:0000256" key="14">
    <source>
        <dbReference type="SAM" id="Phobius"/>
    </source>
</evidence>
<dbReference type="Gene3D" id="1.10.287.130">
    <property type="match status" value="1"/>
</dbReference>
<evidence type="ECO:0000256" key="1">
    <source>
        <dbReference type="ARBA" id="ARBA00000085"/>
    </source>
</evidence>
<evidence type="ECO:0000259" key="15">
    <source>
        <dbReference type="PROSITE" id="PS50109"/>
    </source>
</evidence>
<comment type="caution">
    <text evidence="17">The sequence shown here is derived from an EMBL/GenBank/DDBJ whole genome shotgun (WGS) entry which is preliminary data.</text>
</comment>
<evidence type="ECO:0000256" key="11">
    <source>
        <dbReference type="ARBA" id="ARBA00022989"/>
    </source>
</evidence>
<dbReference type="RefSeq" id="WP_251516424.1">
    <property type="nucleotide sequence ID" value="NZ_JAMBON010000036.1"/>
</dbReference>
<dbReference type="Pfam" id="PF00512">
    <property type="entry name" value="HisKA"/>
    <property type="match status" value="1"/>
</dbReference>
<keyword evidence="13 14" id="KW-0472">Membrane</keyword>
<evidence type="ECO:0000259" key="16">
    <source>
        <dbReference type="PROSITE" id="PS50885"/>
    </source>
</evidence>
<dbReference type="InterPro" id="IPR003660">
    <property type="entry name" value="HAMP_dom"/>
</dbReference>
<dbReference type="InterPro" id="IPR050398">
    <property type="entry name" value="HssS/ArlS-like"/>
</dbReference>
<keyword evidence="5" id="KW-0597">Phosphoprotein</keyword>
<name>A0ABW4HWU1_9BACI</name>
<feature type="domain" description="Histidine kinase" evidence="15">
    <location>
        <begin position="471"/>
        <end position="663"/>
    </location>
</feature>
<dbReference type="InterPro" id="IPR003661">
    <property type="entry name" value="HisK_dim/P_dom"/>
</dbReference>
<proteinExistence type="predicted"/>
<dbReference type="PROSITE" id="PS50885">
    <property type="entry name" value="HAMP"/>
    <property type="match status" value="1"/>
</dbReference>
<dbReference type="InterPro" id="IPR003594">
    <property type="entry name" value="HATPase_dom"/>
</dbReference>
<keyword evidence="12" id="KW-0902">Two-component regulatory system</keyword>
<dbReference type="PANTHER" id="PTHR45528:SF1">
    <property type="entry name" value="SENSOR HISTIDINE KINASE CPXA"/>
    <property type="match status" value="1"/>
</dbReference>
<evidence type="ECO:0000256" key="6">
    <source>
        <dbReference type="ARBA" id="ARBA00022679"/>
    </source>
</evidence>
<comment type="catalytic activity">
    <reaction evidence="1">
        <text>ATP + protein L-histidine = ADP + protein N-phospho-L-histidine.</text>
        <dbReference type="EC" id="2.7.13.3"/>
    </reaction>
</comment>
<dbReference type="CDD" id="cd06225">
    <property type="entry name" value="HAMP"/>
    <property type="match status" value="1"/>
</dbReference>
<sequence>MKKYSHSNTTKVIVFFIMIAFFTGVIASLVNIVTVPYSSVLQKSYFQSGAYMEESLQSIDDLTSLMTEYKNEEHILDGGSIDKYEWKEVEDELFSEYLYLNRSNEDDFQSEKQQYETFKKEYAEEISSTREQLIQDELREYHKILQRLKNVEEPLFYATDGAKEFSNTKLEGSDDFEALPSYFIYEDYNLEAYPRETNKSQYIHWLTERTDQLNPENTVIYFGYTEEFLAPRLAQWEANSEIAAENLFKLTLFMPGFIFSFIYLALVIGRRSFKDKEIHFHFVDKLYNDLNVIFCFSLISLFVVLLDFLLEINHQSIIPMIILIAVIGFVLILSLVKHFKNHTLIKHTLFYQVIYRLAQFIANVYRSGNIGIKTVLIVIGYPVLIAATFFMFPVTIGIAAWFAYKKVKEFQTIQDGVAAVKAGNIHHRIHVEGKGEFARLAENVNTITDGLKNAVDNELKSERLKTELITNVSHDIRTPLTSIITYVDLLKQEEDPGKAKDYVEVLDQKAKRLKGLTDDLFDAAKASSGDIPVQLEKIDVLSLLTQGLGEVADKIEENNLTFKMNHPEDKVYVTADGRLLWRSIENLLSNIFKYTLKGSRVYIDIEDVGEEIQIEFKNISATELNIKADELMERFKRGDESRTTEGSGLGLSIARSLIELQGGIFSLHIDGDLFKAVIRLKTYHIE</sequence>